<organism evidence="1 2">
    <name type="scientific">Thermodesulfovibrio yellowstonii</name>
    <dbReference type="NCBI Taxonomy" id="28262"/>
    <lineage>
        <taxon>Bacteria</taxon>
        <taxon>Pseudomonadati</taxon>
        <taxon>Nitrospirota</taxon>
        <taxon>Thermodesulfovibrionia</taxon>
        <taxon>Thermodesulfovibrionales</taxon>
        <taxon>Thermodesulfovibrionaceae</taxon>
        <taxon>Thermodesulfovibrio</taxon>
    </lineage>
</organism>
<evidence type="ECO:0000313" key="1">
    <source>
        <dbReference type="EMBL" id="GLI53981.1"/>
    </source>
</evidence>
<comment type="caution">
    <text evidence="1">The sequence shown here is derived from an EMBL/GenBank/DDBJ whole genome shotgun (WGS) entry which is preliminary data.</text>
</comment>
<dbReference type="EMBL" id="BSDX01000001">
    <property type="protein sequence ID" value="GLI53981.1"/>
    <property type="molecule type" value="Genomic_DNA"/>
</dbReference>
<dbReference type="AlphaFoldDB" id="A0A9W6GHI2"/>
<evidence type="ECO:0000313" key="2">
    <source>
        <dbReference type="Proteomes" id="UP001144297"/>
    </source>
</evidence>
<sequence length="169" mass="20356">MNIKVNMETYVEQIRKQCKKYVFAHFYRKSTYTHTYEVDDIVQEMLLIIWQSFCNCNGLSKVIQKQRLIPGWQLHLIFLNALRNLDLINDKDAEYHSTTAGVIYDENGEVIDFYYPETKEKQDYEKENKIPNGHKREMWVEKIRRLKSFGYDDKQIINMFKQPKQGVLF</sequence>
<dbReference type="Proteomes" id="UP001144297">
    <property type="component" value="Unassembled WGS sequence"/>
</dbReference>
<accession>A0A9W6GHI2</accession>
<proteinExistence type="predicted"/>
<protein>
    <submittedName>
        <fullName evidence="1">Uncharacterized protein</fullName>
    </submittedName>
</protein>
<name>A0A9W6GHI2_9BACT</name>
<keyword evidence="2" id="KW-1185">Reference proteome</keyword>
<gene>
    <name evidence="1" type="ORF">TISLANDTSLP1_16740</name>
</gene>
<reference evidence="1" key="1">
    <citation type="submission" date="2022-12" db="EMBL/GenBank/DDBJ databases">
        <title>Reference genome sequencing for broad-spectrum identification of bacterial and archaeal isolates by mass spectrometry.</title>
        <authorList>
            <person name="Sekiguchi Y."/>
            <person name="Tourlousse D.M."/>
        </authorList>
    </citation>
    <scope>NUCLEOTIDE SEQUENCE</scope>
    <source>
        <strain evidence="1">TSL-P1</strain>
    </source>
</reference>